<dbReference type="Proteomes" id="UP000054270">
    <property type="component" value="Unassembled WGS sequence"/>
</dbReference>
<gene>
    <name evidence="1" type="ORF">HYPSUDRAFT_999361</name>
</gene>
<evidence type="ECO:0000313" key="1">
    <source>
        <dbReference type="EMBL" id="KJA17875.1"/>
    </source>
</evidence>
<dbReference type="AlphaFoldDB" id="A0A0D2PC47"/>
<accession>A0A0D2PC47</accession>
<proteinExistence type="predicted"/>
<keyword evidence="2" id="KW-1185">Reference proteome</keyword>
<organism evidence="1 2">
    <name type="scientific">Hypholoma sublateritium (strain FD-334 SS-4)</name>
    <dbReference type="NCBI Taxonomy" id="945553"/>
    <lineage>
        <taxon>Eukaryota</taxon>
        <taxon>Fungi</taxon>
        <taxon>Dikarya</taxon>
        <taxon>Basidiomycota</taxon>
        <taxon>Agaricomycotina</taxon>
        <taxon>Agaricomycetes</taxon>
        <taxon>Agaricomycetidae</taxon>
        <taxon>Agaricales</taxon>
        <taxon>Agaricineae</taxon>
        <taxon>Strophariaceae</taxon>
        <taxon>Hypholoma</taxon>
    </lineage>
</organism>
<sequence>MGTSLKTASLSAQRQFIRRVPSSTRSLQCHFARSSDIQLISDPPYLRKNSLPKVEDFMNAPQRELFNSCLSHKTSVAYSMWLNVMVDGRK</sequence>
<dbReference type="EMBL" id="KN817597">
    <property type="protein sequence ID" value="KJA17875.1"/>
    <property type="molecule type" value="Genomic_DNA"/>
</dbReference>
<protein>
    <submittedName>
        <fullName evidence="1">Uncharacterized protein</fullName>
    </submittedName>
</protein>
<name>A0A0D2PC47_HYPSF</name>
<reference evidence="2" key="1">
    <citation type="submission" date="2014-04" db="EMBL/GenBank/DDBJ databases">
        <title>Evolutionary Origins and Diversification of the Mycorrhizal Mutualists.</title>
        <authorList>
            <consortium name="DOE Joint Genome Institute"/>
            <consortium name="Mycorrhizal Genomics Consortium"/>
            <person name="Kohler A."/>
            <person name="Kuo A."/>
            <person name="Nagy L.G."/>
            <person name="Floudas D."/>
            <person name="Copeland A."/>
            <person name="Barry K.W."/>
            <person name="Cichocki N."/>
            <person name="Veneault-Fourrey C."/>
            <person name="LaButti K."/>
            <person name="Lindquist E.A."/>
            <person name="Lipzen A."/>
            <person name="Lundell T."/>
            <person name="Morin E."/>
            <person name="Murat C."/>
            <person name="Riley R."/>
            <person name="Ohm R."/>
            <person name="Sun H."/>
            <person name="Tunlid A."/>
            <person name="Henrissat B."/>
            <person name="Grigoriev I.V."/>
            <person name="Hibbett D.S."/>
            <person name="Martin F."/>
        </authorList>
    </citation>
    <scope>NUCLEOTIDE SEQUENCE [LARGE SCALE GENOMIC DNA]</scope>
    <source>
        <strain evidence="2">FD-334 SS-4</strain>
    </source>
</reference>
<evidence type="ECO:0000313" key="2">
    <source>
        <dbReference type="Proteomes" id="UP000054270"/>
    </source>
</evidence>